<dbReference type="InterPro" id="IPR045191">
    <property type="entry name" value="MBR1/2-like"/>
</dbReference>
<dbReference type="PANTHER" id="PTHR22937:SF122">
    <property type="entry name" value="RING-TYPE E3 UBIQUITIN TRANSFERASE"/>
    <property type="match status" value="1"/>
</dbReference>
<evidence type="ECO:0000256" key="6">
    <source>
        <dbReference type="ARBA" id="ARBA00022786"/>
    </source>
</evidence>
<comment type="caution">
    <text evidence="9">The sequence shown here is derived from an EMBL/GenBank/DDBJ whole genome shotgun (WGS) entry which is preliminary data.</text>
</comment>
<evidence type="ECO:0000313" key="9">
    <source>
        <dbReference type="EMBL" id="KAL3639347.1"/>
    </source>
</evidence>
<evidence type="ECO:0000313" key="10">
    <source>
        <dbReference type="Proteomes" id="UP001632038"/>
    </source>
</evidence>
<evidence type="ECO:0000256" key="5">
    <source>
        <dbReference type="ARBA" id="ARBA00022771"/>
    </source>
</evidence>
<evidence type="ECO:0000256" key="7">
    <source>
        <dbReference type="ARBA" id="ARBA00022833"/>
    </source>
</evidence>
<evidence type="ECO:0000256" key="4">
    <source>
        <dbReference type="ARBA" id="ARBA00022723"/>
    </source>
</evidence>
<evidence type="ECO:0000256" key="8">
    <source>
        <dbReference type="SAM" id="MobiDB-lite"/>
    </source>
</evidence>
<dbReference type="GO" id="GO:0061630">
    <property type="term" value="F:ubiquitin protein ligase activity"/>
    <property type="evidence" value="ECO:0007669"/>
    <property type="project" value="UniProtKB-EC"/>
</dbReference>
<name>A0ABD3DEU0_9LAMI</name>
<evidence type="ECO:0000256" key="3">
    <source>
        <dbReference type="ARBA" id="ARBA00022679"/>
    </source>
</evidence>
<keyword evidence="10" id="KW-1185">Reference proteome</keyword>
<feature type="region of interest" description="Disordered" evidence="8">
    <location>
        <begin position="1"/>
        <end position="32"/>
    </location>
</feature>
<dbReference type="GO" id="GO:0008270">
    <property type="term" value="F:zinc ion binding"/>
    <property type="evidence" value="ECO:0007669"/>
    <property type="project" value="UniProtKB-KW"/>
</dbReference>
<gene>
    <name evidence="9" type="ORF">CASFOL_017254</name>
</gene>
<keyword evidence="6" id="KW-0833">Ubl conjugation pathway</keyword>
<proteinExistence type="predicted"/>
<keyword evidence="3" id="KW-0808">Transferase</keyword>
<evidence type="ECO:0000256" key="1">
    <source>
        <dbReference type="ARBA" id="ARBA00000900"/>
    </source>
</evidence>
<organism evidence="9 10">
    <name type="scientific">Castilleja foliolosa</name>
    <dbReference type="NCBI Taxonomy" id="1961234"/>
    <lineage>
        <taxon>Eukaryota</taxon>
        <taxon>Viridiplantae</taxon>
        <taxon>Streptophyta</taxon>
        <taxon>Embryophyta</taxon>
        <taxon>Tracheophyta</taxon>
        <taxon>Spermatophyta</taxon>
        <taxon>Magnoliopsida</taxon>
        <taxon>eudicotyledons</taxon>
        <taxon>Gunneridae</taxon>
        <taxon>Pentapetalae</taxon>
        <taxon>asterids</taxon>
        <taxon>lamiids</taxon>
        <taxon>Lamiales</taxon>
        <taxon>Orobanchaceae</taxon>
        <taxon>Pedicularideae</taxon>
        <taxon>Castillejinae</taxon>
        <taxon>Castilleja</taxon>
    </lineage>
</organism>
<feature type="region of interest" description="Disordered" evidence="8">
    <location>
        <begin position="61"/>
        <end position="85"/>
    </location>
</feature>
<accession>A0ABD3DEU0</accession>
<keyword evidence="7" id="KW-0862">Zinc</keyword>
<dbReference type="Proteomes" id="UP001632038">
    <property type="component" value="Unassembled WGS sequence"/>
</dbReference>
<keyword evidence="4" id="KW-0479">Metal-binding</keyword>
<sequence length="280" mass="31318">MADNNIGHRRKPRNNPPETDPNSKKKNTFSTPAAFRGLGCTASASSQVSLPAVIRTSANWEPKKLKKKKPNTKSKLPIDINNNNPASQSSLSLALASSSDVWCAPVLSDTAGPVEDCVVSTTRPTRPKLDRIVLAQRERSYAMRRMAIPEDNPFVESEAGLAITRGSRHHRHVRHGFRYGPAEIVMLQSGLLMGGRSNGLDRYRDLRLDVDNMSYEELLELGDRIGYVSTGLREDEINRCLMRTKLATLEDLLLHCASETERKCSICQMKNMKEMTRRGR</sequence>
<dbReference type="PANTHER" id="PTHR22937">
    <property type="entry name" value="E3 UBIQUITIN-PROTEIN LIGASE RNF165"/>
    <property type="match status" value="1"/>
</dbReference>
<protein>
    <recommendedName>
        <fullName evidence="2">RING-type E3 ubiquitin transferase</fullName>
        <ecNumber evidence="2">2.3.2.27</ecNumber>
    </recommendedName>
</protein>
<evidence type="ECO:0000256" key="2">
    <source>
        <dbReference type="ARBA" id="ARBA00012483"/>
    </source>
</evidence>
<dbReference type="AlphaFoldDB" id="A0ABD3DEU0"/>
<reference evidence="10" key="1">
    <citation type="journal article" date="2024" name="IScience">
        <title>Strigolactones Initiate the Formation of Haustorium-like Structures in Castilleja.</title>
        <authorList>
            <person name="Buerger M."/>
            <person name="Peterson D."/>
            <person name="Chory J."/>
        </authorList>
    </citation>
    <scope>NUCLEOTIDE SEQUENCE [LARGE SCALE GENOMIC DNA]</scope>
</reference>
<dbReference type="EMBL" id="JAVIJP010000018">
    <property type="protein sequence ID" value="KAL3639347.1"/>
    <property type="molecule type" value="Genomic_DNA"/>
</dbReference>
<dbReference type="EC" id="2.3.2.27" evidence="2"/>
<comment type="catalytic activity">
    <reaction evidence="1">
        <text>S-ubiquitinyl-[E2 ubiquitin-conjugating enzyme]-L-cysteine + [acceptor protein]-L-lysine = [E2 ubiquitin-conjugating enzyme]-L-cysteine + N(6)-ubiquitinyl-[acceptor protein]-L-lysine.</text>
        <dbReference type="EC" id="2.3.2.27"/>
    </reaction>
</comment>
<keyword evidence="5" id="KW-0863">Zinc-finger</keyword>